<gene>
    <name evidence="3" type="ORF">CSSPTR1EN2_LOCUS7713</name>
</gene>
<evidence type="ECO:0000313" key="4">
    <source>
        <dbReference type="Proteomes" id="UP001497512"/>
    </source>
</evidence>
<reference evidence="3" key="1">
    <citation type="submission" date="2024-02" db="EMBL/GenBank/DDBJ databases">
        <authorList>
            <consortium name="ELIXIR-Norway"/>
            <consortium name="Elixir Norway"/>
        </authorList>
    </citation>
    <scope>NUCLEOTIDE SEQUENCE</scope>
</reference>
<dbReference type="InterPro" id="IPR036389">
    <property type="entry name" value="RNase_III_sf"/>
</dbReference>
<feature type="domain" description="RNase III" evidence="2">
    <location>
        <begin position="43"/>
        <end position="85"/>
    </location>
</feature>
<proteinExistence type="predicted"/>
<accession>A0ABP0TUU8</accession>
<keyword evidence="1" id="KW-0732">Signal</keyword>
<evidence type="ECO:0000313" key="3">
    <source>
        <dbReference type="EMBL" id="CAK9205092.1"/>
    </source>
</evidence>
<organism evidence="3 4">
    <name type="scientific">Sphagnum troendelagicum</name>
    <dbReference type="NCBI Taxonomy" id="128251"/>
    <lineage>
        <taxon>Eukaryota</taxon>
        <taxon>Viridiplantae</taxon>
        <taxon>Streptophyta</taxon>
        <taxon>Embryophyta</taxon>
        <taxon>Bryophyta</taxon>
        <taxon>Sphagnophytina</taxon>
        <taxon>Sphagnopsida</taxon>
        <taxon>Sphagnales</taxon>
        <taxon>Sphagnaceae</taxon>
        <taxon>Sphagnum</taxon>
    </lineage>
</organism>
<name>A0ABP0TUU8_9BRYO</name>
<feature type="chain" id="PRO_5047160613" description="RNase III domain-containing protein" evidence="1">
    <location>
        <begin position="23"/>
        <end position="85"/>
    </location>
</feature>
<dbReference type="InterPro" id="IPR000999">
    <property type="entry name" value="RNase_III_dom"/>
</dbReference>
<evidence type="ECO:0000259" key="2">
    <source>
        <dbReference type="PROSITE" id="PS50142"/>
    </source>
</evidence>
<feature type="signal peptide" evidence="1">
    <location>
        <begin position="1"/>
        <end position="22"/>
    </location>
</feature>
<dbReference type="Proteomes" id="UP001497512">
    <property type="component" value="Chromosome 14"/>
</dbReference>
<dbReference type="SUPFAM" id="SSF69065">
    <property type="entry name" value="RNase III domain-like"/>
    <property type="match status" value="1"/>
</dbReference>
<dbReference type="EMBL" id="OZ019906">
    <property type="protein sequence ID" value="CAK9205092.1"/>
    <property type="molecule type" value="Genomic_DNA"/>
</dbReference>
<dbReference type="PROSITE" id="PS50142">
    <property type="entry name" value="RNASE_3_2"/>
    <property type="match status" value="1"/>
</dbReference>
<dbReference type="Gene3D" id="1.10.1520.10">
    <property type="entry name" value="Ribonuclease III domain"/>
    <property type="match status" value="1"/>
</dbReference>
<protein>
    <recommendedName>
        <fullName evidence="2">RNase III domain-containing protein</fullName>
    </recommendedName>
</protein>
<keyword evidence="4" id="KW-1185">Reference proteome</keyword>
<sequence length="85" mass="9338">MGGLALLLLVCMAVAVHYVIDALSIMEKAYITKPLQGPSDAEISTLQYQVGYKFKSQALLMDALTYASYLEHNNEAFNVLGVRVL</sequence>
<evidence type="ECO:0000256" key="1">
    <source>
        <dbReference type="SAM" id="SignalP"/>
    </source>
</evidence>